<proteinExistence type="predicted"/>
<evidence type="ECO:0000313" key="3">
    <source>
        <dbReference type="Proteomes" id="UP000301751"/>
    </source>
</evidence>
<dbReference type="RefSeq" id="WP_137732326.1">
    <property type="nucleotide sequence ID" value="NZ_BJCL01000003.1"/>
</dbReference>
<dbReference type="EMBL" id="BJCL01000003">
    <property type="protein sequence ID" value="GCL62575.1"/>
    <property type="molecule type" value="Genomic_DNA"/>
</dbReference>
<keyword evidence="3" id="KW-1185">Reference proteome</keyword>
<dbReference type="Proteomes" id="UP000301751">
    <property type="component" value="Unassembled WGS sequence"/>
</dbReference>
<protein>
    <submittedName>
        <fullName evidence="2">Uncharacterized protein</fullName>
    </submittedName>
</protein>
<dbReference type="SUPFAM" id="SSF54631">
    <property type="entry name" value="CBS-domain pair"/>
    <property type="match status" value="1"/>
</dbReference>
<name>A0A480AS91_9BURK</name>
<gene>
    <name evidence="2" type="ORF">AQPW35_16560</name>
</gene>
<accession>A0A480AS91</accession>
<keyword evidence="1" id="KW-0812">Transmembrane</keyword>
<dbReference type="Gene3D" id="3.10.580.10">
    <property type="entry name" value="CBS-domain"/>
    <property type="match status" value="1"/>
</dbReference>
<organism evidence="2 3">
    <name type="scientific">Pseudaquabacterium pictum</name>
    <dbReference type="NCBI Taxonomy" id="2315236"/>
    <lineage>
        <taxon>Bacteria</taxon>
        <taxon>Pseudomonadati</taxon>
        <taxon>Pseudomonadota</taxon>
        <taxon>Betaproteobacteria</taxon>
        <taxon>Burkholderiales</taxon>
        <taxon>Sphaerotilaceae</taxon>
        <taxon>Pseudaquabacterium</taxon>
    </lineage>
</organism>
<evidence type="ECO:0000313" key="2">
    <source>
        <dbReference type="EMBL" id="GCL62575.1"/>
    </source>
</evidence>
<feature type="transmembrane region" description="Helical" evidence="1">
    <location>
        <begin position="32"/>
        <end position="51"/>
    </location>
</feature>
<reference evidence="3" key="1">
    <citation type="submission" date="2019-03" db="EMBL/GenBank/DDBJ databases">
        <title>Aquabacterium pictum sp.nov., the first bacteriochlorophyll a-containing freshwater bacterium in the genus Aquabacterium of the class Betaproteobacteria.</title>
        <authorList>
            <person name="Hirose S."/>
            <person name="Tank M."/>
            <person name="Hara E."/>
            <person name="Tamaki H."/>
            <person name="Takaichi S."/>
            <person name="Haruta S."/>
            <person name="Hanada S."/>
        </authorList>
    </citation>
    <scope>NUCLEOTIDE SEQUENCE [LARGE SCALE GENOMIC DNA]</scope>
    <source>
        <strain evidence="3">W35</strain>
    </source>
</reference>
<keyword evidence="1" id="KW-0472">Membrane</keyword>
<evidence type="ECO:0000256" key="1">
    <source>
        <dbReference type="SAM" id="Phobius"/>
    </source>
</evidence>
<comment type="caution">
    <text evidence="2">The sequence shown here is derived from an EMBL/GenBank/DDBJ whole genome shotgun (WGS) entry which is preliminary data.</text>
</comment>
<keyword evidence="1" id="KW-1133">Transmembrane helix</keyword>
<dbReference type="InterPro" id="IPR046342">
    <property type="entry name" value="CBS_dom_sf"/>
</dbReference>
<dbReference type="AlphaFoldDB" id="A0A480AS91"/>
<sequence length="264" mass="28880">MNVDFASLLATAVSLMVGLTLAWWCDRKLKSDSGALLVAVIFAPTVLYLGLSGRLVEFKGLGVEAKFQSVASQAVNPTGNIKPVSPSASAIQSVAQAKTFMGMGSQVVLLTAPAEDREIKAHQVNPVARSIYPGLLDGTFEMLVVLDSETKVLGYFHKQYFFDLLRIELEQMMRGDRSEYDYKRVYQQLEQTQLWDLVAYPKARAENEGRQLKIKTTTSNAEALSMLDASGAESAVVIDASGKYAGIIRRSDIVSTLLLALVKH</sequence>